<feature type="transmembrane region" description="Helical" evidence="8">
    <location>
        <begin position="12"/>
        <end position="34"/>
    </location>
</feature>
<evidence type="ECO:0000256" key="6">
    <source>
        <dbReference type="ARBA" id="ARBA00022989"/>
    </source>
</evidence>
<evidence type="ECO:0000256" key="1">
    <source>
        <dbReference type="ARBA" id="ARBA00004429"/>
    </source>
</evidence>
<reference evidence="11" key="1">
    <citation type="submission" date="2017-10" db="EMBL/GenBank/DDBJ databases">
        <authorList>
            <person name="Toshchakov S.V."/>
            <person name="Goeva M.A."/>
        </authorList>
    </citation>
    <scope>NUCLEOTIDE SEQUENCE [LARGE SCALE GENOMIC DNA]</scope>
    <source>
        <strain evidence="11">JR1/69-1-13</strain>
    </source>
</reference>
<comment type="subcellular location">
    <subcellularLocation>
        <location evidence="1">Cell inner membrane</location>
        <topology evidence="1">Multi-pass membrane protein</topology>
    </subcellularLocation>
    <subcellularLocation>
        <location evidence="8">Cell membrane</location>
        <topology evidence="8">Multi-pass membrane protein</topology>
    </subcellularLocation>
</comment>
<proteinExistence type="inferred from homology"/>
<evidence type="ECO:0000259" key="9">
    <source>
        <dbReference type="PROSITE" id="PS50928"/>
    </source>
</evidence>
<evidence type="ECO:0000313" key="11">
    <source>
        <dbReference type="Proteomes" id="UP000245048"/>
    </source>
</evidence>
<feature type="transmembrane region" description="Helical" evidence="8">
    <location>
        <begin position="75"/>
        <end position="95"/>
    </location>
</feature>
<feature type="transmembrane region" description="Helical" evidence="8">
    <location>
        <begin position="107"/>
        <end position="128"/>
    </location>
</feature>
<evidence type="ECO:0000256" key="3">
    <source>
        <dbReference type="ARBA" id="ARBA00022475"/>
    </source>
</evidence>
<keyword evidence="2 8" id="KW-0813">Transport</keyword>
<dbReference type="CDD" id="cd06261">
    <property type="entry name" value="TM_PBP2"/>
    <property type="match status" value="1"/>
</dbReference>
<dbReference type="AlphaFoldDB" id="A0A2U1V6R6"/>
<keyword evidence="3" id="KW-1003">Cell membrane</keyword>
<dbReference type="InterPro" id="IPR000515">
    <property type="entry name" value="MetI-like"/>
</dbReference>
<dbReference type="SUPFAM" id="SSF161098">
    <property type="entry name" value="MetI-like"/>
    <property type="match status" value="1"/>
</dbReference>
<evidence type="ECO:0000313" key="10">
    <source>
        <dbReference type="EMBL" id="PWC29585.1"/>
    </source>
</evidence>
<keyword evidence="11" id="KW-1185">Reference proteome</keyword>
<dbReference type="PANTHER" id="PTHR43357:SF4">
    <property type="entry name" value="INNER MEMBRANE ABC TRANSPORTER PERMEASE PROTEIN YDCV"/>
    <property type="match status" value="1"/>
</dbReference>
<feature type="domain" description="ABC transmembrane type-1" evidence="9">
    <location>
        <begin position="69"/>
        <end position="257"/>
    </location>
</feature>
<evidence type="ECO:0000256" key="2">
    <source>
        <dbReference type="ARBA" id="ARBA00022448"/>
    </source>
</evidence>
<dbReference type="PANTHER" id="PTHR43357">
    <property type="entry name" value="INNER MEMBRANE ABC TRANSPORTER PERMEASE PROTEIN YDCV"/>
    <property type="match status" value="1"/>
</dbReference>
<evidence type="ECO:0000256" key="4">
    <source>
        <dbReference type="ARBA" id="ARBA00022519"/>
    </source>
</evidence>
<sequence length="279" mass="29975">MSAARTHNRAGRMALNAAAYAVTVFLLLPTLIIAPMSVGPERLLSFPPKGFSLRWYAAYFEDSDWLRATLFSAEAGLISAVCATLIGTMLALALVRGRLPGKGFIELLVIGPVIVPHIALAVAMFLVFEQLRLTGTLLGFAMAHTVLALPFVVFTVLAALYRFDVDLERAALSCGAGPIRAFRHVTLPLIAPGLVSAALFAFIISFDEAVVSFFISDLDRKTLPRKMFEDIDFNISPTLAAVATMLTALTILALLLGYGLKRSLERRARAAGTAPDPGP</sequence>
<keyword evidence="7 8" id="KW-0472">Membrane</keyword>
<evidence type="ECO:0000256" key="8">
    <source>
        <dbReference type="RuleBase" id="RU363032"/>
    </source>
</evidence>
<dbReference type="RefSeq" id="WP_109516156.1">
    <property type="nucleotide sequence ID" value="NZ_PDOA01000003.1"/>
</dbReference>
<dbReference type="PROSITE" id="PS50928">
    <property type="entry name" value="ABC_TM1"/>
    <property type="match status" value="1"/>
</dbReference>
<dbReference type="GO" id="GO:0005886">
    <property type="term" value="C:plasma membrane"/>
    <property type="evidence" value="ECO:0007669"/>
    <property type="project" value="UniProtKB-SubCell"/>
</dbReference>
<keyword evidence="5 8" id="KW-0812">Transmembrane</keyword>
<keyword evidence="6 8" id="KW-1133">Transmembrane helix</keyword>
<dbReference type="InterPro" id="IPR035906">
    <property type="entry name" value="MetI-like_sf"/>
</dbReference>
<dbReference type="GO" id="GO:0055085">
    <property type="term" value="P:transmembrane transport"/>
    <property type="evidence" value="ECO:0007669"/>
    <property type="project" value="InterPro"/>
</dbReference>
<evidence type="ECO:0000256" key="5">
    <source>
        <dbReference type="ARBA" id="ARBA00022692"/>
    </source>
</evidence>
<organism evidence="10 11">
    <name type="scientific">Teichococcus aestuarii</name>
    <dbReference type="NCBI Taxonomy" id="568898"/>
    <lineage>
        <taxon>Bacteria</taxon>
        <taxon>Pseudomonadati</taxon>
        <taxon>Pseudomonadota</taxon>
        <taxon>Alphaproteobacteria</taxon>
        <taxon>Acetobacterales</taxon>
        <taxon>Roseomonadaceae</taxon>
        <taxon>Roseomonas</taxon>
    </lineage>
</organism>
<feature type="transmembrane region" description="Helical" evidence="8">
    <location>
        <begin position="235"/>
        <end position="260"/>
    </location>
</feature>
<gene>
    <name evidence="10" type="ORF">CR165_06480</name>
</gene>
<feature type="transmembrane region" description="Helical" evidence="8">
    <location>
        <begin position="189"/>
        <end position="215"/>
    </location>
</feature>
<dbReference type="OrthoDB" id="7268769at2"/>
<name>A0A2U1V6R6_9PROT</name>
<evidence type="ECO:0000256" key="7">
    <source>
        <dbReference type="ARBA" id="ARBA00023136"/>
    </source>
</evidence>
<dbReference type="Proteomes" id="UP000245048">
    <property type="component" value="Unassembled WGS sequence"/>
</dbReference>
<dbReference type="Gene3D" id="1.10.3720.10">
    <property type="entry name" value="MetI-like"/>
    <property type="match status" value="1"/>
</dbReference>
<comment type="caution">
    <text evidence="10">The sequence shown here is derived from an EMBL/GenBank/DDBJ whole genome shotgun (WGS) entry which is preliminary data.</text>
</comment>
<accession>A0A2U1V6R6</accession>
<dbReference type="EMBL" id="PDOA01000003">
    <property type="protein sequence ID" value="PWC29585.1"/>
    <property type="molecule type" value="Genomic_DNA"/>
</dbReference>
<protein>
    <submittedName>
        <fullName evidence="10">ABC transporter permease</fullName>
    </submittedName>
</protein>
<keyword evidence="4" id="KW-0997">Cell inner membrane</keyword>
<comment type="similarity">
    <text evidence="8">Belongs to the binding-protein-dependent transport system permease family.</text>
</comment>
<dbReference type="Pfam" id="PF00528">
    <property type="entry name" value="BPD_transp_1"/>
    <property type="match status" value="1"/>
</dbReference>
<feature type="transmembrane region" description="Helical" evidence="8">
    <location>
        <begin position="140"/>
        <end position="161"/>
    </location>
</feature>